<keyword evidence="3" id="KW-1185">Reference proteome</keyword>
<dbReference type="Proteomes" id="UP001050691">
    <property type="component" value="Unassembled WGS sequence"/>
</dbReference>
<evidence type="ECO:0000256" key="1">
    <source>
        <dbReference type="SAM" id="MobiDB-lite"/>
    </source>
</evidence>
<accession>A0AAV5ACU7</accession>
<evidence type="ECO:0000313" key="3">
    <source>
        <dbReference type="Proteomes" id="UP001050691"/>
    </source>
</evidence>
<name>A0AAV5ACU7_9AGAM</name>
<proteinExistence type="predicted"/>
<protein>
    <submittedName>
        <fullName evidence="2">Uncharacterized protein</fullName>
    </submittedName>
</protein>
<dbReference type="AlphaFoldDB" id="A0AAV5ACU7"/>
<feature type="compositionally biased region" description="Basic and acidic residues" evidence="1">
    <location>
        <begin position="40"/>
        <end position="49"/>
    </location>
</feature>
<sequence length="255" mass="27994">MPQTSQPHEPTDSKFQIPDGPPQPHPREEIQGDNQLNNSKDAKPKEHKPVIGPDEEVTNEQAQELGLPEQKHSGKIGLGPEFASMNRVGFGEKMQGVKEQIIGTIKRDHDLVNDKADPFATSEEKKHDSSKDQKDKDQKETRDDTPTTDTPRQDSTKDQKDKDRKETQNNASTTDKPKPDPSSGVTFTNGSHPGDSAKGQSKSAGNVTASDRKQVQEQEQAGKTGDVDLKPGEGRVDPVNSKGHRNKEVERAAEV</sequence>
<feature type="compositionally biased region" description="Basic and acidic residues" evidence="1">
    <location>
        <begin position="246"/>
        <end position="255"/>
    </location>
</feature>
<feature type="compositionally biased region" description="Basic and acidic residues" evidence="1">
    <location>
        <begin position="225"/>
        <end position="236"/>
    </location>
</feature>
<comment type="caution">
    <text evidence="2">The sequence shown here is derived from an EMBL/GenBank/DDBJ whole genome shotgun (WGS) entry which is preliminary data.</text>
</comment>
<feature type="compositionally biased region" description="Polar residues" evidence="1">
    <location>
        <begin position="198"/>
        <end position="209"/>
    </location>
</feature>
<evidence type="ECO:0000313" key="2">
    <source>
        <dbReference type="EMBL" id="GJJ11298.1"/>
    </source>
</evidence>
<feature type="region of interest" description="Disordered" evidence="1">
    <location>
        <begin position="104"/>
        <end position="255"/>
    </location>
</feature>
<feature type="compositionally biased region" description="Basic and acidic residues" evidence="1">
    <location>
        <begin position="105"/>
        <end position="167"/>
    </location>
</feature>
<feature type="region of interest" description="Disordered" evidence="1">
    <location>
        <begin position="1"/>
        <end position="81"/>
    </location>
</feature>
<organism evidence="2 3">
    <name type="scientific">Clathrus columnatus</name>
    <dbReference type="NCBI Taxonomy" id="1419009"/>
    <lineage>
        <taxon>Eukaryota</taxon>
        <taxon>Fungi</taxon>
        <taxon>Dikarya</taxon>
        <taxon>Basidiomycota</taxon>
        <taxon>Agaricomycotina</taxon>
        <taxon>Agaricomycetes</taxon>
        <taxon>Phallomycetidae</taxon>
        <taxon>Phallales</taxon>
        <taxon>Clathraceae</taxon>
        <taxon>Clathrus</taxon>
    </lineage>
</organism>
<reference evidence="2" key="1">
    <citation type="submission" date="2021-10" db="EMBL/GenBank/DDBJ databases">
        <title>De novo Genome Assembly of Clathrus columnatus (Basidiomycota, Fungi) Using Illumina and Nanopore Sequence Data.</title>
        <authorList>
            <person name="Ogiso-Tanaka E."/>
            <person name="Itagaki H."/>
            <person name="Hosoya T."/>
            <person name="Hosaka K."/>
        </authorList>
    </citation>
    <scope>NUCLEOTIDE SEQUENCE</scope>
    <source>
        <strain evidence="2">MO-923</strain>
    </source>
</reference>
<dbReference type="EMBL" id="BPWL01000006">
    <property type="protein sequence ID" value="GJJ11298.1"/>
    <property type="molecule type" value="Genomic_DNA"/>
</dbReference>
<gene>
    <name evidence="2" type="ORF">Clacol_005530</name>
</gene>